<feature type="region of interest" description="Disordered" evidence="1">
    <location>
        <begin position="191"/>
        <end position="226"/>
    </location>
</feature>
<dbReference type="InterPro" id="IPR050627">
    <property type="entry name" value="Nitroreductase/BluB"/>
</dbReference>
<dbReference type="InterPro" id="IPR029479">
    <property type="entry name" value="Nitroreductase"/>
</dbReference>
<evidence type="ECO:0000259" key="2">
    <source>
        <dbReference type="Pfam" id="PF00881"/>
    </source>
</evidence>
<dbReference type="Proteomes" id="UP001432039">
    <property type="component" value="Chromosome"/>
</dbReference>
<keyword evidence="4" id="KW-1185">Reference proteome</keyword>
<feature type="domain" description="Nitroreductase" evidence="2">
    <location>
        <begin position="119"/>
        <end position="283"/>
    </location>
</feature>
<protein>
    <submittedName>
        <fullName evidence="3">Nitroreductase family protein</fullName>
    </submittedName>
</protein>
<dbReference type="PANTHER" id="PTHR23026:SF123">
    <property type="entry name" value="NAD(P)H NITROREDUCTASE RV3131-RELATED"/>
    <property type="match status" value="1"/>
</dbReference>
<dbReference type="InterPro" id="IPR000415">
    <property type="entry name" value="Nitroreductase-like"/>
</dbReference>
<evidence type="ECO:0000313" key="3">
    <source>
        <dbReference type="EMBL" id="WUQ16682.1"/>
    </source>
</evidence>
<dbReference type="NCBIfam" id="NF047509">
    <property type="entry name" value="Rv3131_FMN_oxido"/>
    <property type="match status" value="1"/>
</dbReference>
<gene>
    <name evidence="3" type="ORF">OG517_37590</name>
</gene>
<dbReference type="RefSeq" id="WP_328964939.1">
    <property type="nucleotide sequence ID" value="NZ_CP108090.1"/>
</dbReference>
<dbReference type="Pfam" id="PF00881">
    <property type="entry name" value="Nitroreductase"/>
    <property type="match status" value="1"/>
</dbReference>
<sequence length="337" mass="36856">MSAQRLDAESVIPLIEDAVAAPSMHNAQPWKFVLRPDTAVLELRGDPERAMPRADPDHRALHLGCGAALFNLRVSAASAGCPAIAELLPDGLDPWLLARIRFRSSSEADRDLIPLHPAVRSRHSSRFPFTEERIPTPLLDALCAAARLEGCRLVVPDAWHTETVLGVVRDSEHREAIDPALRDETSAWTHAADGGEQERSDGIPVSAFGPRPSGRSSPVRDFGRSQPVSGRGWAVFEEHPQIALLGTSEDTPTDWLRAGQALERVLLQATADGLVNSMTSQPLEWPELRWTVRDPLAPMGHVQMVIRLGYGPQGPATPRRAVAEFFDVVGRPEPTPR</sequence>
<name>A0ABZ1TLL2_STRVG</name>
<dbReference type="Gene3D" id="3.40.109.10">
    <property type="entry name" value="NADH Oxidase"/>
    <property type="match status" value="1"/>
</dbReference>
<evidence type="ECO:0000256" key="1">
    <source>
        <dbReference type="SAM" id="MobiDB-lite"/>
    </source>
</evidence>
<accession>A0ABZ1TLL2</accession>
<dbReference type="EMBL" id="CP108090">
    <property type="protein sequence ID" value="WUQ16682.1"/>
    <property type="molecule type" value="Genomic_DNA"/>
</dbReference>
<organism evidence="3 4">
    <name type="scientific">Streptomyces virginiae</name>
    <name type="common">Streptomyces cinnamonensis</name>
    <dbReference type="NCBI Taxonomy" id="1961"/>
    <lineage>
        <taxon>Bacteria</taxon>
        <taxon>Bacillati</taxon>
        <taxon>Actinomycetota</taxon>
        <taxon>Actinomycetes</taxon>
        <taxon>Kitasatosporales</taxon>
        <taxon>Streptomycetaceae</taxon>
        <taxon>Streptomyces</taxon>
    </lineage>
</organism>
<proteinExistence type="predicted"/>
<evidence type="ECO:0000313" key="4">
    <source>
        <dbReference type="Proteomes" id="UP001432039"/>
    </source>
</evidence>
<dbReference type="PANTHER" id="PTHR23026">
    <property type="entry name" value="NADPH NITROREDUCTASE"/>
    <property type="match status" value="1"/>
</dbReference>
<reference evidence="3" key="1">
    <citation type="submission" date="2022-10" db="EMBL/GenBank/DDBJ databases">
        <title>The complete genomes of actinobacterial strains from the NBC collection.</title>
        <authorList>
            <person name="Joergensen T.S."/>
            <person name="Alvarez Arevalo M."/>
            <person name="Sterndorff E.B."/>
            <person name="Faurdal D."/>
            <person name="Vuksanovic O."/>
            <person name="Mourched A.-S."/>
            <person name="Charusanti P."/>
            <person name="Shaw S."/>
            <person name="Blin K."/>
            <person name="Weber T."/>
        </authorList>
    </citation>
    <scope>NUCLEOTIDE SEQUENCE</scope>
    <source>
        <strain evidence="3">NBC_00248</strain>
    </source>
</reference>
<dbReference type="SUPFAM" id="SSF55469">
    <property type="entry name" value="FMN-dependent nitroreductase-like"/>
    <property type="match status" value="2"/>
</dbReference>